<comment type="catalytic activity">
    <reaction evidence="13">
        <text>L-threonyl-[protein] + ATP = O-phospho-L-threonyl-[protein] + ADP + H(+)</text>
        <dbReference type="Rhea" id="RHEA:46608"/>
        <dbReference type="Rhea" id="RHEA-COMP:11060"/>
        <dbReference type="Rhea" id="RHEA-COMP:11605"/>
        <dbReference type="ChEBI" id="CHEBI:15378"/>
        <dbReference type="ChEBI" id="CHEBI:30013"/>
        <dbReference type="ChEBI" id="CHEBI:30616"/>
        <dbReference type="ChEBI" id="CHEBI:61977"/>
        <dbReference type="ChEBI" id="CHEBI:456216"/>
        <dbReference type="EC" id="2.7.11.25"/>
    </reaction>
</comment>
<keyword evidence="12" id="KW-0472">Membrane</keyword>
<keyword evidence="11 16" id="KW-0067">ATP-binding</keyword>
<keyword evidence="10" id="KW-0418">Kinase</keyword>
<dbReference type="InterPro" id="IPR017419">
    <property type="entry name" value="MAP3K12_MAP3K13"/>
</dbReference>
<keyword evidence="7" id="KW-0808">Transferase</keyword>
<evidence type="ECO:0000256" key="2">
    <source>
        <dbReference type="ARBA" id="ARBA00004496"/>
    </source>
</evidence>
<feature type="coiled-coil region" evidence="17">
    <location>
        <begin position="466"/>
        <end position="500"/>
    </location>
</feature>
<name>A0AAZ3PKQ2_ONCTS</name>
<evidence type="ECO:0000313" key="20">
    <source>
        <dbReference type="Ensembl" id="ENSOTSP00005117347.1"/>
    </source>
</evidence>
<reference evidence="20" key="2">
    <citation type="submission" date="2025-08" db="UniProtKB">
        <authorList>
            <consortium name="Ensembl"/>
        </authorList>
    </citation>
    <scope>IDENTIFICATION</scope>
</reference>
<evidence type="ECO:0000256" key="6">
    <source>
        <dbReference type="ARBA" id="ARBA00022527"/>
    </source>
</evidence>
<feature type="compositionally biased region" description="Polar residues" evidence="18">
    <location>
        <begin position="8"/>
        <end position="25"/>
    </location>
</feature>
<dbReference type="FunFam" id="3.30.200.20:FF:000095">
    <property type="entry name" value="Mitogen-activated protein kinase kinase kinase 12"/>
    <property type="match status" value="1"/>
</dbReference>
<keyword evidence="9 16" id="KW-0547">Nucleotide-binding</keyword>
<accession>A0AAZ3PKQ2</accession>
<evidence type="ECO:0000256" key="18">
    <source>
        <dbReference type="SAM" id="MobiDB-lite"/>
    </source>
</evidence>
<keyword evidence="17" id="KW-0175">Coiled coil</keyword>
<dbReference type="GO" id="GO:0005524">
    <property type="term" value="F:ATP binding"/>
    <property type="evidence" value="ECO:0007669"/>
    <property type="project" value="UniProtKB-KW"/>
</dbReference>
<dbReference type="GO" id="GO:0016020">
    <property type="term" value="C:membrane"/>
    <property type="evidence" value="ECO:0007669"/>
    <property type="project" value="UniProtKB-SubCell"/>
</dbReference>
<dbReference type="PRINTS" id="PR00109">
    <property type="entry name" value="TYRKINASE"/>
</dbReference>
<dbReference type="GeneTree" id="ENSGT00940000159006"/>
<dbReference type="AlphaFoldDB" id="A0AAZ3PKQ2"/>
<evidence type="ECO:0000256" key="9">
    <source>
        <dbReference type="ARBA" id="ARBA00022741"/>
    </source>
</evidence>
<evidence type="ECO:0000256" key="7">
    <source>
        <dbReference type="ARBA" id="ARBA00022679"/>
    </source>
</evidence>
<proteinExistence type="inferred from homology"/>
<keyword evidence="6" id="KW-0723">Serine/threonine-protein kinase</keyword>
<evidence type="ECO:0000256" key="16">
    <source>
        <dbReference type="PIRSR" id="PIRSR038165-51"/>
    </source>
</evidence>
<reference evidence="20" key="3">
    <citation type="submission" date="2025-09" db="UniProtKB">
        <authorList>
            <consortium name="Ensembl"/>
        </authorList>
    </citation>
    <scope>IDENTIFICATION</scope>
</reference>
<feature type="compositionally biased region" description="Basic and acidic residues" evidence="18">
    <location>
        <begin position="698"/>
        <end position="709"/>
    </location>
</feature>
<dbReference type="SUPFAM" id="SSF56112">
    <property type="entry name" value="Protein kinase-like (PK-like)"/>
    <property type="match status" value="1"/>
</dbReference>
<dbReference type="PROSITE" id="PS00108">
    <property type="entry name" value="PROTEIN_KINASE_ST"/>
    <property type="match status" value="1"/>
</dbReference>
<feature type="active site" description="Proton acceptor" evidence="15">
    <location>
        <position position="283"/>
    </location>
</feature>
<dbReference type="InterPro" id="IPR000719">
    <property type="entry name" value="Prot_kinase_dom"/>
</dbReference>
<dbReference type="FunFam" id="1.10.510.10:FF:000087">
    <property type="entry name" value="Mitogen-activated protein kinase kinase kinase 12"/>
    <property type="match status" value="1"/>
</dbReference>
<dbReference type="InterPro" id="IPR001245">
    <property type="entry name" value="Ser-Thr/Tyr_kinase_cat_dom"/>
</dbReference>
<dbReference type="PROSITE" id="PS50011">
    <property type="entry name" value="PROTEIN_KINASE_DOM"/>
    <property type="match status" value="1"/>
</dbReference>
<keyword evidence="21" id="KW-1185">Reference proteome</keyword>
<evidence type="ECO:0000256" key="1">
    <source>
        <dbReference type="ARBA" id="ARBA00004370"/>
    </source>
</evidence>
<dbReference type="PANTHER" id="PTHR44329:SF17">
    <property type="entry name" value="MITOGEN-ACTIVATED PROTEIN KINASE KINASE KINASE 12"/>
    <property type="match status" value="1"/>
</dbReference>
<dbReference type="GO" id="GO:0004709">
    <property type="term" value="F:MAP kinase kinase kinase activity"/>
    <property type="evidence" value="ECO:0007669"/>
    <property type="project" value="UniProtKB-EC"/>
</dbReference>
<evidence type="ECO:0000256" key="12">
    <source>
        <dbReference type="ARBA" id="ARBA00023136"/>
    </source>
</evidence>
<evidence type="ECO:0000256" key="5">
    <source>
        <dbReference type="ARBA" id="ARBA00022490"/>
    </source>
</evidence>
<feature type="compositionally biased region" description="Basic and acidic residues" evidence="18">
    <location>
        <begin position="632"/>
        <end position="642"/>
    </location>
</feature>
<sequence length="717" mass="79998">MACITESRAPSPSLSGFNTPLSEHTPTFRGRLDETPACTPEMDLTPTQCVLRNVLSIDTGGAPEPDGGGGGGHNGEHTCGGHSPTPSEEQQEHFANSVLKLHENGEGEGHDAEGGAVRSQAEDVRLLSGGSGGFLEGLFGCLKPVWTMIGKAYSTEHKHNLEELWEVPFEDISELQWVGSGAQGAVFLGKLHGQEVAVKKVRDIKETDIRHLRKLKHPNIITFKGICTQAPCYCILMEYCAQGQLYEVLRAGRNITPSLLIDWAMGMAGGMNYLHLHKIIHRDLKSPNMLITYDDAVKISDFGTSKEMSDKSTKMSFAGTVAWMAPEVIRNEPVSEKVDIWSFGVVLWEMLTGEVPYKDVDSSAIIWGVGNNSLNLPVPESCPDGFKILLRQCWSSKPRNRPSFRQILLHLDIASADLLSTPQETYFKSQAEWREEVKQHFEKIKSEGTCIHRLDEEMIIRRKEELRHALDIREHYERKLERANNLYMELNAVMLQLELKEKELLKREQSLDKKYPGCIKHHSSRQERSSNSMEKLIKKRNVPQKLPAHILIPLIFPFLLQRRGVSSEEEEGEVDSEVELPRRRRPVSITKCQSLSTFSSENLSAVSVSDGEEGNTSDHSHSGTPDVVSTNTDERLDDKSDDLLSQGSEIPADPALDPADGLSEKEAAIRQVKTQLNTGQNYEVGRGLYDDSDCDSAELDHSGCTEPQHHRPPSTNW</sequence>
<dbReference type="Gene3D" id="3.30.200.20">
    <property type="entry name" value="Phosphorylase Kinase, domain 1"/>
    <property type="match status" value="1"/>
</dbReference>
<dbReference type="SMART" id="SM00220">
    <property type="entry name" value="S_TKc"/>
    <property type="match status" value="1"/>
</dbReference>
<dbReference type="PIRSF" id="PIRSF038165">
    <property type="entry name" value="MAPKKK12_MAPKKK13"/>
    <property type="match status" value="1"/>
</dbReference>
<dbReference type="CDD" id="cd14059">
    <property type="entry name" value="STKc_MAP3K12_13"/>
    <property type="match status" value="1"/>
</dbReference>
<protein>
    <recommendedName>
        <fullName evidence="4">mitogen-activated protein kinase kinase kinase</fullName>
        <ecNumber evidence="4">2.7.11.25</ecNumber>
    </recommendedName>
</protein>
<dbReference type="Ensembl" id="ENSOTST00005186636.1">
    <property type="protein sequence ID" value="ENSOTSP00005117347.1"/>
    <property type="gene ID" value="ENSOTSG00005040521.2"/>
</dbReference>
<dbReference type="Proteomes" id="UP000694402">
    <property type="component" value="Unassembled WGS sequence"/>
</dbReference>
<feature type="region of interest" description="Disordered" evidence="18">
    <location>
        <begin position="1"/>
        <end position="41"/>
    </location>
</feature>
<feature type="region of interest" description="Disordered" evidence="18">
    <location>
        <begin position="57"/>
        <end position="93"/>
    </location>
</feature>
<evidence type="ECO:0000256" key="4">
    <source>
        <dbReference type="ARBA" id="ARBA00012406"/>
    </source>
</evidence>
<comment type="similarity">
    <text evidence="3">Belongs to the protein kinase superfamily. STE Ser/Thr protein kinase family. MAP kinase kinase kinase subfamily.</text>
</comment>
<evidence type="ECO:0000256" key="8">
    <source>
        <dbReference type="ARBA" id="ARBA00022737"/>
    </source>
</evidence>
<evidence type="ECO:0000256" key="15">
    <source>
        <dbReference type="PIRSR" id="PIRSR038165-50"/>
    </source>
</evidence>
<dbReference type="InterPro" id="IPR008271">
    <property type="entry name" value="Ser/Thr_kinase_AS"/>
</dbReference>
<evidence type="ECO:0000256" key="17">
    <source>
        <dbReference type="SAM" id="Coils"/>
    </source>
</evidence>
<evidence type="ECO:0000259" key="19">
    <source>
        <dbReference type="PROSITE" id="PS50011"/>
    </source>
</evidence>
<evidence type="ECO:0000256" key="3">
    <source>
        <dbReference type="ARBA" id="ARBA00006529"/>
    </source>
</evidence>
<reference evidence="21" key="1">
    <citation type="journal article" date="2018" name="PLoS ONE">
        <title>Chinook salmon (Oncorhynchus tshawytscha) genome and transcriptome.</title>
        <authorList>
            <person name="Christensen K.A."/>
            <person name="Leong J.S."/>
            <person name="Sakhrani D."/>
            <person name="Biagi C.A."/>
            <person name="Minkley D.R."/>
            <person name="Withler R.E."/>
            <person name="Rondeau E.B."/>
            <person name="Koop B.F."/>
            <person name="Devlin R.H."/>
        </authorList>
    </citation>
    <scope>NUCLEOTIDE SEQUENCE [LARGE SCALE GENOMIC DNA]</scope>
</reference>
<evidence type="ECO:0000256" key="14">
    <source>
        <dbReference type="ARBA" id="ARBA00048329"/>
    </source>
</evidence>
<dbReference type="InterPro" id="IPR051681">
    <property type="entry name" value="Ser/Thr_Kinases-Pseudokinases"/>
</dbReference>
<keyword evidence="8" id="KW-0677">Repeat</keyword>
<feature type="region of interest" description="Disordered" evidence="18">
    <location>
        <begin position="602"/>
        <end position="665"/>
    </location>
</feature>
<organism evidence="20 21">
    <name type="scientific">Oncorhynchus tshawytscha</name>
    <name type="common">Chinook salmon</name>
    <name type="synonym">Salmo tshawytscha</name>
    <dbReference type="NCBI Taxonomy" id="74940"/>
    <lineage>
        <taxon>Eukaryota</taxon>
        <taxon>Metazoa</taxon>
        <taxon>Chordata</taxon>
        <taxon>Craniata</taxon>
        <taxon>Vertebrata</taxon>
        <taxon>Euteleostomi</taxon>
        <taxon>Actinopterygii</taxon>
        <taxon>Neopterygii</taxon>
        <taxon>Teleostei</taxon>
        <taxon>Protacanthopterygii</taxon>
        <taxon>Salmoniformes</taxon>
        <taxon>Salmonidae</taxon>
        <taxon>Salmoninae</taxon>
        <taxon>Oncorhynchus</taxon>
    </lineage>
</organism>
<dbReference type="GO" id="GO:0005737">
    <property type="term" value="C:cytoplasm"/>
    <property type="evidence" value="ECO:0007669"/>
    <property type="project" value="UniProtKB-SubCell"/>
</dbReference>
<gene>
    <name evidence="20" type="primary">MAP3K12</name>
</gene>
<dbReference type="EC" id="2.7.11.25" evidence="4"/>
<comment type="subcellular location">
    <subcellularLocation>
        <location evidence="2">Cytoplasm</location>
    </subcellularLocation>
    <subcellularLocation>
        <location evidence="1">Membrane</location>
    </subcellularLocation>
</comment>
<evidence type="ECO:0000313" key="21">
    <source>
        <dbReference type="Proteomes" id="UP000694402"/>
    </source>
</evidence>
<comment type="catalytic activity">
    <reaction evidence="14">
        <text>L-seryl-[protein] + ATP = O-phospho-L-seryl-[protein] + ADP + H(+)</text>
        <dbReference type="Rhea" id="RHEA:17989"/>
        <dbReference type="Rhea" id="RHEA-COMP:9863"/>
        <dbReference type="Rhea" id="RHEA-COMP:11604"/>
        <dbReference type="ChEBI" id="CHEBI:15378"/>
        <dbReference type="ChEBI" id="CHEBI:29999"/>
        <dbReference type="ChEBI" id="CHEBI:30616"/>
        <dbReference type="ChEBI" id="CHEBI:83421"/>
        <dbReference type="ChEBI" id="CHEBI:456216"/>
        <dbReference type="EC" id="2.7.11.25"/>
    </reaction>
</comment>
<feature type="domain" description="Protein kinase" evidence="19">
    <location>
        <begin position="172"/>
        <end position="413"/>
    </location>
</feature>
<feature type="binding site" evidence="16">
    <location>
        <begin position="178"/>
        <end position="186"/>
    </location>
    <ligand>
        <name>ATP</name>
        <dbReference type="ChEBI" id="CHEBI:30616"/>
    </ligand>
</feature>
<dbReference type="InterPro" id="IPR011009">
    <property type="entry name" value="Kinase-like_dom_sf"/>
</dbReference>
<dbReference type="Pfam" id="PF07714">
    <property type="entry name" value="PK_Tyr_Ser-Thr"/>
    <property type="match status" value="1"/>
</dbReference>
<feature type="binding site" evidence="16">
    <location>
        <position position="199"/>
    </location>
    <ligand>
        <name>ATP</name>
        <dbReference type="ChEBI" id="CHEBI:30616"/>
    </ligand>
</feature>
<evidence type="ECO:0000256" key="10">
    <source>
        <dbReference type="ARBA" id="ARBA00022777"/>
    </source>
</evidence>
<evidence type="ECO:0000256" key="11">
    <source>
        <dbReference type="ARBA" id="ARBA00022840"/>
    </source>
</evidence>
<feature type="region of interest" description="Disordered" evidence="18">
    <location>
        <begin position="677"/>
        <end position="717"/>
    </location>
</feature>
<dbReference type="Gene3D" id="1.10.510.10">
    <property type="entry name" value="Transferase(Phosphotransferase) domain 1"/>
    <property type="match status" value="1"/>
</dbReference>
<evidence type="ECO:0000256" key="13">
    <source>
        <dbReference type="ARBA" id="ARBA00047559"/>
    </source>
</evidence>
<keyword evidence="5" id="KW-0963">Cytoplasm</keyword>
<dbReference type="PANTHER" id="PTHR44329">
    <property type="entry name" value="SERINE/THREONINE-PROTEIN KINASE TNNI3K-RELATED"/>
    <property type="match status" value="1"/>
</dbReference>